<evidence type="ECO:0000256" key="4">
    <source>
        <dbReference type="PROSITE-ProRule" id="PRU00335"/>
    </source>
</evidence>
<sequence length="189" mass="20259">MALVLERGSTSTRERLITATLELIDAQGWPAVTLTGVARACGLTTPACYKHFPSKTSLFQAALKRLSTDLGERAAGSLQEDPAESLLAIGLLLVELAEDHPRLFEFNQLSPVAIAAVADPAAHHPLLATIRREVERLAATRGADPDPLHLIIWSCLQGYTQLIAAGATTADPEFMRRALHAAITIGDHP</sequence>
<keyword evidence="7" id="KW-1185">Reference proteome</keyword>
<dbReference type="PANTHER" id="PTHR30055:SF234">
    <property type="entry name" value="HTH-TYPE TRANSCRIPTIONAL REGULATOR BETI"/>
    <property type="match status" value="1"/>
</dbReference>
<feature type="domain" description="HTH tetR-type" evidence="5">
    <location>
        <begin position="10"/>
        <end position="70"/>
    </location>
</feature>
<name>A0A3P1UTJ9_9ACTO</name>
<feature type="DNA-binding region" description="H-T-H motif" evidence="4">
    <location>
        <begin position="33"/>
        <end position="52"/>
    </location>
</feature>
<dbReference type="Proteomes" id="UP000271272">
    <property type="component" value="Unassembled WGS sequence"/>
</dbReference>
<dbReference type="InterPro" id="IPR009057">
    <property type="entry name" value="Homeodomain-like_sf"/>
</dbReference>
<dbReference type="EMBL" id="RQZC01000024">
    <property type="protein sequence ID" value="RRD25244.1"/>
    <property type="molecule type" value="Genomic_DNA"/>
</dbReference>
<dbReference type="GO" id="GO:0000976">
    <property type="term" value="F:transcription cis-regulatory region binding"/>
    <property type="evidence" value="ECO:0007669"/>
    <property type="project" value="TreeGrafter"/>
</dbReference>
<dbReference type="Gene3D" id="1.10.357.10">
    <property type="entry name" value="Tetracycline Repressor, domain 2"/>
    <property type="match status" value="1"/>
</dbReference>
<accession>A0A3P1UTJ9</accession>
<dbReference type="PRINTS" id="PR00455">
    <property type="entry name" value="HTHTETR"/>
</dbReference>
<dbReference type="PANTHER" id="PTHR30055">
    <property type="entry name" value="HTH-TYPE TRANSCRIPTIONAL REGULATOR RUTR"/>
    <property type="match status" value="1"/>
</dbReference>
<dbReference type="GO" id="GO:0003700">
    <property type="term" value="F:DNA-binding transcription factor activity"/>
    <property type="evidence" value="ECO:0007669"/>
    <property type="project" value="TreeGrafter"/>
</dbReference>
<evidence type="ECO:0000313" key="7">
    <source>
        <dbReference type="Proteomes" id="UP000271272"/>
    </source>
</evidence>
<dbReference type="RefSeq" id="WP_124934488.1">
    <property type="nucleotide sequence ID" value="NZ_JAGFOU010000030.1"/>
</dbReference>
<evidence type="ECO:0000256" key="1">
    <source>
        <dbReference type="ARBA" id="ARBA00023015"/>
    </source>
</evidence>
<dbReference type="PROSITE" id="PS50977">
    <property type="entry name" value="HTH_TETR_2"/>
    <property type="match status" value="1"/>
</dbReference>
<organism evidence="6 7">
    <name type="scientific">Actinomyces bowdenii</name>
    <dbReference type="NCBI Taxonomy" id="131109"/>
    <lineage>
        <taxon>Bacteria</taxon>
        <taxon>Bacillati</taxon>
        <taxon>Actinomycetota</taxon>
        <taxon>Actinomycetes</taxon>
        <taxon>Actinomycetales</taxon>
        <taxon>Actinomycetaceae</taxon>
        <taxon>Actinomyces</taxon>
    </lineage>
</organism>
<dbReference type="AlphaFoldDB" id="A0A3P1UTJ9"/>
<proteinExistence type="predicted"/>
<dbReference type="OrthoDB" id="3627020at2"/>
<reference evidence="6 7" key="1">
    <citation type="submission" date="2018-11" db="EMBL/GenBank/DDBJ databases">
        <title>Genomes From Bacteria Associated with the Canine Oral Cavity: a Test Case for Automated Genome-Based Taxonomic Assignment.</title>
        <authorList>
            <person name="Coil D.A."/>
            <person name="Jospin G."/>
            <person name="Darling A.E."/>
            <person name="Wallis C."/>
            <person name="Davis I.J."/>
            <person name="Harris S."/>
            <person name="Eisen J.A."/>
            <person name="Holcombe L.J."/>
            <person name="O'Flynn C."/>
        </authorList>
    </citation>
    <scope>NUCLEOTIDE SEQUENCE [LARGE SCALE GENOMIC DNA]</scope>
    <source>
        <strain evidence="6 7">OH5050</strain>
    </source>
</reference>
<dbReference type="SUPFAM" id="SSF48498">
    <property type="entry name" value="Tetracyclin repressor-like, C-terminal domain"/>
    <property type="match status" value="1"/>
</dbReference>
<evidence type="ECO:0000256" key="2">
    <source>
        <dbReference type="ARBA" id="ARBA00023125"/>
    </source>
</evidence>
<keyword evidence="3" id="KW-0804">Transcription</keyword>
<gene>
    <name evidence="6" type="ORF">EII10_10680</name>
</gene>
<keyword evidence="2 4" id="KW-0238">DNA-binding</keyword>
<dbReference type="InterPro" id="IPR001647">
    <property type="entry name" value="HTH_TetR"/>
</dbReference>
<evidence type="ECO:0000313" key="6">
    <source>
        <dbReference type="EMBL" id="RRD25244.1"/>
    </source>
</evidence>
<evidence type="ECO:0000259" key="5">
    <source>
        <dbReference type="PROSITE" id="PS50977"/>
    </source>
</evidence>
<dbReference type="InterPro" id="IPR050109">
    <property type="entry name" value="HTH-type_TetR-like_transc_reg"/>
</dbReference>
<keyword evidence="1" id="KW-0805">Transcription regulation</keyword>
<dbReference type="Pfam" id="PF00440">
    <property type="entry name" value="TetR_N"/>
    <property type="match status" value="1"/>
</dbReference>
<protein>
    <submittedName>
        <fullName evidence="6">TetR/AcrR family transcriptional regulator</fullName>
    </submittedName>
</protein>
<evidence type="ECO:0000256" key="3">
    <source>
        <dbReference type="ARBA" id="ARBA00023163"/>
    </source>
</evidence>
<comment type="caution">
    <text evidence="6">The sequence shown here is derived from an EMBL/GenBank/DDBJ whole genome shotgun (WGS) entry which is preliminary data.</text>
</comment>
<dbReference type="SUPFAM" id="SSF46689">
    <property type="entry name" value="Homeodomain-like"/>
    <property type="match status" value="1"/>
</dbReference>
<dbReference type="InterPro" id="IPR036271">
    <property type="entry name" value="Tet_transcr_reg_TetR-rel_C_sf"/>
</dbReference>